<dbReference type="RefSeq" id="WP_196416292.1">
    <property type="nucleotide sequence ID" value="NZ_JADQTO010000011.1"/>
</dbReference>
<accession>A0A931C992</accession>
<keyword evidence="3" id="KW-1185">Reference proteome</keyword>
<proteinExistence type="predicted"/>
<dbReference type="Gene3D" id="2.80.10.50">
    <property type="match status" value="1"/>
</dbReference>
<dbReference type="EMBL" id="JADQTO010000011">
    <property type="protein sequence ID" value="MBG0564514.1"/>
    <property type="molecule type" value="Genomic_DNA"/>
</dbReference>
<name>A0A931C992_9ACTN</name>
<evidence type="ECO:0000313" key="2">
    <source>
        <dbReference type="EMBL" id="MBG0564514.1"/>
    </source>
</evidence>
<evidence type="ECO:0000313" key="3">
    <source>
        <dbReference type="Proteomes" id="UP000598146"/>
    </source>
</evidence>
<dbReference type="PROSITE" id="PS50231">
    <property type="entry name" value="RICIN_B_LECTIN"/>
    <property type="match status" value="1"/>
</dbReference>
<dbReference type="SUPFAM" id="SSF50370">
    <property type="entry name" value="Ricin B-like lectins"/>
    <property type="match status" value="1"/>
</dbReference>
<dbReference type="CDD" id="cd23415">
    <property type="entry name" value="beta-trefoil_Ricin_AH"/>
    <property type="match status" value="1"/>
</dbReference>
<evidence type="ECO:0000259" key="1">
    <source>
        <dbReference type="Pfam" id="PF00652"/>
    </source>
</evidence>
<dbReference type="AlphaFoldDB" id="A0A931C992"/>
<feature type="domain" description="Ricin B lectin" evidence="1">
    <location>
        <begin position="9"/>
        <end position="75"/>
    </location>
</feature>
<dbReference type="InterPro" id="IPR000772">
    <property type="entry name" value="Ricin_B_lectin"/>
</dbReference>
<gene>
    <name evidence="2" type="ORF">I4J89_23995</name>
</gene>
<organism evidence="2 3">
    <name type="scientific">Actinoplanes aureus</name>
    <dbReference type="NCBI Taxonomy" id="2792083"/>
    <lineage>
        <taxon>Bacteria</taxon>
        <taxon>Bacillati</taxon>
        <taxon>Actinomycetota</taxon>
        <taxon>Actinomycetes</taxon>
        <taxon>Micromonosporales</taxon>
        <taxon>Micromonosporaceae</taxon>
        <taxon>Actinoplanes</taxon>
    </lineage>
</organism>
<dbReference type="InterPro" id="IPR035992">
    <property type="entry name" value="Ricin_B-like_lectins"/>
</dbReference>
<protein>
    <submittedName>
        <fullName evidence="2">Ricin-type beta-trefoil lectin domain protein</fullName>
    </submittedName>
</protein>
<sequence>MWRCRDWYTNRCLDANAQRQVYTGACGSSYQVWWIQYVGSYIQLHHRATGFCLDSNANGIVYTNPCDANNGYQLWRRIAPRAAPA</sequence>
<comment type="caution">
    <text evidence="2">The sequence shown here is derived from an EMBL/GenBank/DDBJ whole genome shotgun (WGS) entry which is preliminary data.</text>
</comment>
<dbReference type="Proteomes" id="UP000598146">
    <property type="component" value="Unassembled WGS sequence"/>
</dbReference>
<dbReference type="Pfam" id="PF00652">
    <property type="entry name" value="Ricin_B_lectin"/>
    <property type="match status" value="1"/>
</dbReference>
<reference evidence="2" key="1">
    <citation type="submission" date="2020-11" db="EMBL/GenBank/DDBJ databases">
        <title>Isolation and identification of active actinomycetes.</title>
        <authorList>
            <person name="Sun X."/>
        </authorList>
    </citation>
    <scope>NUCLEOTIDE SEQUENCE</scope>
    <source>
        <strain evidence="2">NEAU-A11</strain>
    </source>
</reference>